<dbReference type="Proteomes" id="UP000198606">
    <property type="component" value="Unassembled WGS sequence"/>
</dbReference>
<gene>
    <name evidence="1" type="ORF">SAMN05216588_11177</name>
</gene>
<proteinExistence type="predicted"/>
<evidence type="ECO:0000313" key="1">
    <source>
        <dbReference type="EMBL" id="SDI09490.1"/>
    </source>
</evidence>
<accession>A0A1G8HSL5</accession>
<sequence>MVRIRGRIGDWPVDLTVELDPQDWAQLAAAVPLTAPSPAEAPAQAVQPDQDGQWQTVLELLRRAGRIEGPQLLAQLAALAGGEVAGKRLLVRLRHCQQVRMETGPDAPVYCWVGQPEASS</sequence>
<protein>
    <submittedName>
        <fullName evidence="1">Uncharacterized protein</fullName>
    </submittedName>
</protein>
<dbReference type="RefSeq" id="WP_084307070.1">
    <property type="nucleotide sequence ID" value="NZ_FNDG01000011.1"/>
</dbReference>
<evidence type="ECO:0000313" key="2">
    <source>
        <dbReference type="Proteomes" id="UP000198606"/>
    </source>
</evidence>
<name>A0A1G8HSL5_9GAMM</name>
<reference evidence="1 2" key="1">
    <citation type="submission" date="2016-10" db="EMBL/GenBank/DDBJ databases">
        <authorList>
            <person name="de Groot N.N."/>
        </authorList>
    </citation>
    <scope>NUCLEOTIDE SEQUENCE [LARGE SCALE GENOMIC DNA]</scope>
    <source>
        <strain evidence="1 2">LMG 18387</strain>
    </source>
</reference>
<organism evidence="1 2">
    <name type="scientific">Phytopseudomonas flavescens</name>
    <dbReference type="NCBI Taxonomy" id="29435"/>
    <lineage>
        <taxon>Bacteria</taxon>
        <taxon>Pseudomonadati</taxon>
        <taxon>Pseudomonadota</taxon>
        <taxon>Gammaproteobacteria</taxon>
        <taxon>Pseudomonadales</taxon>
        <taxon>Pseudomonadaceae</taxon>
        <taxon>Phytopseudomonas</taxon>
    </lineage>
</organism>
<dbReference type="AlphaFoldDB" id="A0A1G8HSL5"/>
<dbReference type="EMBL" id="FNDG01000011">
    <property type="protein sequence ID" value="SDI09490.1"/>
    <property type="molecule type" value="Genomic_DNA"/>
</dbReference>
<dbReference type="STRING" id="29435.SAMN05216588_11177"/>